<name>A0ABN0GL47_BAREL</name>
<dbReference type="EMBL" id="AILW01000003">
    <property type="protein sequence ID" value="EJF84198.1"/>
    <property type="molecule type" value="Genomic_DNA"/>
</dbReference>
<keyword evidence="1" id="KW-0812">Transmembrane</keyword>
<evidence type="ECO:0000256" key="1">
    <source>
        <dbReference type="SAM" id="Phobius"/>
    </source>
</evidence>
<feature type="transmembrane region" description="Helical" evidence="1">
    <location>
        <begin position="118"/>
        <end position="138"/>
    </location>
</feature>
<accession>A0ABN0GL47</accession>
<comment type="caution">
    <text evidence="2">The sequence shown here is derived from an EMBL/GenBank/DDBJ whole genome shotgun (WGS) entry which is preliminary data.</text>
</comment>
<protein>
    <submittedName>
        <fullName evidence="2">Uncharacterized protein</fullName>
    </submittedName>
</protein>
<evidence type="ECO:0000313" key="2">
    <source>
        <dbReference type="EMBL" id="EJF84198.1"/>
    </source>
</evidence>
<sequence>MLDIFDVIAMIVCSLSLSVMVVGLILVCIKKLRKNGLKILGIGVLLFLGSAVLGAVFFHKIESDQVAYNNEFFSSSSTLLIKIATQNESVTRALLENTDKKIISTQDKKSDENDGLGFWRWFGLIFFAFIALSIFIHWPDKRKKRFKEKVSEQVLIPPPHIHPSSDLSVVNTMSPELEKKRLEKKVKIFLLCILLVGGIVVIISITLWLLVPILIVLALIIPVYIASKKEKRFEEEVALWQSDIPPSNFEEACEMFQELDASEYDYRLVQNEKLLGVQEHVTFNIGENTSLLGRLLVTNQAIIFESPEDNERTTWARIASVSITYQGCHISHRTGAPWNYRFMAIPNPRFAAIIRALGQPY</sequence>
<dbReference type="RefSeq" id="WP_005774051.1">
    <property type="nucleotide sequence ID" value="NZ_JH725139.1"/>
</dbReference>
<keyword evidence="3" id="KW-1185">Reference proteome</keyword>
<feature type="transmembrane region" description="Helical" evidence="1">
    <location>
        <begin position="186"/>
        <end position="203"/>
    </location>
</feature>
<feature type="transmembrane region" description="Helical" evidence="1">
    <location>
        <begin position="39"/>
        <end position="58"/>
    </location>
</feature>
<dbReference type="Proteomes" id="UP000008942">
    <property type="component" value="Unassembled WGS sequence"/>
</dbReference>
<evidence type="ECO:0000313" key="3">
    <source>
        <dbReference type="Proteomes" id="UP000008942"/>
    </source>
</evidence>
<gene>
    <name evidence="2" type="ORF">MCU_00866</name>
</gene>
<reference evidence="2 3" key="1">
    <citation type="submission" date="2012-03" db="EMBL/GenBank/DDBJ databases">
        <title>The Genome Sequence of Bartonella elizabethae Re6043vi.</title>
        <authorList>
            <consortium name="The Broad Institute Genome Sequencing Platform"/>
            <consortium name="The Broad Institute Genome Sequencing Center for Infectious Disease"/>
            <person name="Feldgarden M."/>
            <person name="Kirby J."/>
            <person name="Kosoy M."/>
            <person name="Birtles R."/>
            <person name="Probert W.S."/>
            <person name="Chiaraviglio L."/>
            <person name="Young S.K."/>
            <person name="Zeng Q."/>
            <person name="Gargeya S."/>
            <person name="Fitzgerald M."/>
            <person name="Haas B."/>
            <person name="Abouelleil A."/>
            <person name="Alvarado L."/>
            <person name="Arachchi H.M."/>
            <person name="Berlin A."/>
            <person name="Chapman S.B."/>
            <person name="Gearin G."/>
            <person name="Goldberg J."/>
            <person name="Griggs A."/>
            <person name="Gujja S."/>
            <person name="Hansen M."/>
            <person name="Heiman D."/>
            <person name="Howarth C."/>
            <person name="Larimer J."/>
            <person name="Lui A."/>
            <person name="MacDonald P.J.P."/>
            <person name="McCowen C."/>
            <person name="Montmayeur A."/>
            <person name="Murphy C."/>
            <person name="Neiman D."/>
            <person name="Pearson M."/>
            <person name="Priest M."/>
            <person name="Roberts A."/>
            <person name="Saif S."/>
            <person name="Shea T."/>
            <person name="Sisk P."/>
            <person name="Stolte C."/>
            <person name="Sykes S."/>
            <person name="Wortman J."/>
            <person name="Nusbaum C."/>
            <person name="Birren B."/>
        </authorList>
    </citation>
    <scope>NUCLEOTIDE SEQUENCE [LARGE SCALE GENOMIC DNA]</scope>
    <source>
        <strain evidence="2 3">Re6043vi</strain>
    </source>
</reference>
<feature type="transmembrane region" description="Helical" evidence="1">
    <location>
        <begin position="6"/>
        <end position="27"/>
    </location>
</feature>
<keyword evidence="1" id="KW-1133">Transmembrane helix</keyword>
<keyword evidence="1" id="KW-0472">Membrane</keyword>
<organism evidence="2 3">
    <name type="scientific">Bartonella elizabethae Re6043vi</name>
    <dbReference type="NCBI Taxonomy" id="1094554"/>
    <lineage>
        <taxon>Bacteria</taxon>
        <taxon>Pseudomonadati</taxon>
        <taxon>Pseudomonadota</taxon>
        <taxon>Alphaproteobacteria</taxon>
        <taxon>Hyphomicrobiales</taxon>
        <taxon>Bartonellaceae</taxon>
        <taxon>Bartonella</taxon>
    </lineage>
</organism>
<proteinExistence type="predicted"/>